<dbReference type="EMBL" id="SMKU01000002">
    <property type="protein sequence ID" value="TDD97689.1"/>
    <property type="molecule type" value="Genomic_DNA"/>
</dbReference>
<evidence type="ECO:0000313" key="1">
    <source>
        <dbReference type="EMBL" id="TDD97689.1"/>
    </source>
</evidence>
<protein>
    <submittedName>
        <fullName evidence="1">Uncharacterized protein</fullName>
    </submittedName>
</protein>
<dbReference type="Proteomes" id="UP000294513">
    <property type="component" value="Unassembled WGS sequence"/>
</dbReference>
<dbReference type="AlphaFoldDB" id="A0A4R5CFA0"/>
<dbReference type="OrthoDB" id="9975970at2"/>
<comment type="caution">
    <text evidence="1">The sequence shown here is derived from an EMBL/GenBank/DDBJ whole genome shotgun (WGS) entry which is preliminary data.</text>
</comment>
<reference evidence="1 2" key="1">
    <citation type="submission" date="2019-03" db="EMBL/GenBank/DDBJ databases">
        <title>Draft genome sequences of novel Actinobacteria.</title>
        <authorList>
            <person name="Sahin N."/>
            <person name="Ay H."/>
            <person name="Saygin H."/>
        </authorList>
    </citation>
    <scope>NUCLEOTIDE SEQUENCE [LARGE SCALE GENOMIC DNA]</scope>
    <source>
        <strain evidence="1 2">H3C3</strain>
    </source>
</reference>
<organism evidence="1 2">
    <name type="scientific">Actinomadura rubrisoli</name>
    <dbReference type="NCBI Taxonomy" id="2530368"/>
    <lineage>
        <taxon>Bacteria</taxon>
        <taxon>Bacillati</taxon>
        <taxon>Actinomycetota</taxon>
        <taxon>Actinomycetes</taxon>
        <taxon>Streptosporangiales</taxon>
        <taxon>Thermomonosporaceae</taxon>
        <taxon>Actinomadura</taxon>
    </lineage>
</organism>
<keyword evidence="2" id="KW-1185">Reference proteome</keyword>
<proteinExistence type="predicted"/>
<name>A0A4R5CFA0_9ACTN</name>
<sequence>MIRTASDLVERNMTAARVLTAPSTRPPAHCPAHEGVALDEGPIHYRCPHGHAVHAADLNREVTL</sequence>
<evidence type="ECO:0000313" key="2">
    <source>
        <dbReference type="Proteomes" id="UP000294513"/>
    </source>
</evidence>
<gene>
    <name evidence="1" type="ORF">E1298_01240</name>
</gene>
<dbReference type="RefSeq" id="WP_131888851.1">
    <property type="nucleotide sequence ID" value="NZ_SMKU01000002.1"/>
</dbReference>
<accession>A0A4R5CFA0</accession>